<dbReference type="Proteomes" id="UP000821845">
    <property type="component" value="Chromosome 4"/>
</dbReference>
<evidence type="ECO:0000313" key="1">
    <source>
        <dbReference type="EMBL" id="KAH6932803.1"/>
    </source>
</evidence>
<reference evidence="1" key="1">
    <citation type="submission" date="2020-05" db="EMBL/GenBank/DDBJ databases">
        <title>Large-scale comparative analyses of tick genomes elucidate their genetic diversity and vector capacities.</title>
        <authorList>
            <person name="Jia N."/>
            <person name="Wang J."/>
            <person name="Shi W."/>
            <person name="Du L."/>
            <person name="Sun Y."/>
            <person name="Zhan W."/>
            <person name="Jiang J."/>
            <person name="Wang Q."/>
            <person name="Zhang B."/>
            <person name="Ji P."/>
            <person name="Sakyi L.B."/>
            <person name="Cui X."/>
            <person name="Yuan T."/>
            <person name="Jiang B."/>
            <person name="Yang W."/>
            <person name="Lam T.T.-Y."/>
            <person name="Chang Q."/>
            <person name="Ding S."/>
            <person name="Wang X."/>
            <person name="Zhu J."/>
            <person name="Ruan X."/>
            <person name="Zhao L."/>
            <person name="Wei J."/>
            <person name="Que T."/>
            <person name="Du C."/>
            <person name="Cheng J."/>
            <person name="Dai P."/>
            <person name="Han X."/>
            <person name="Huang E."/>
            <person name="Gao Y."/>
            <person name="Liu J."/>
            <person name="Shao H."/>
            <person name="Ye R."/>
            <person name="Li L."/>
            <person name="Wei W."/>
            <person name="Wang X."/>
            <person name="Wang C."/>
            <person name="Yang T."/>
            <person name="Huo Q."/>
            <person name="Li W."/>
            <person name="Guo W."/>
            <person name="Chen H."/>
            <person name="Zhou L."/>
            <person name="Ni X."/>
            <person name="Tian J."/>
            <person name="Zhou Y."/>
            <person name="Sheng Y."/>
            <person name="Liu T."/>
            <person name="Pan Y."/>
            <person name="Xia L."/>
            <person name="Li J."/>
            <person name="Zhao F."/>
            <person name="Cao W."/>
        </authorList>
    </citation>
    <scope>NUCLEOTIDE SEQUENCE</scope>
    <source>
        <strain evidence="1">Hyas-2018</strain>
    </source>
</reference>
<proteinExistence type="predicted"/>
<comment type="caution">
    <text evidence="1">The sequence shown here is derived from an EMBL/GenBank/DDBJ whole genome shotgun (WGS) entry which is preliminary data.</text>
</comment>
<name>A0ACB7SD71_HYAAI</name>
<evidence type="ECO:0000313" key="2">
    <source>
        <dbReference type="Proteomes" id="UP000821845"/>
    </source>
</evidence>
<gene>
    <name evidence="1" type="ORF">HPB50_009641</name>
</gene>
<dbReference type="EMBL" id="CM023484">
    <property type="protein sequence ID" value="KAH6932803.1"/>
    <property type="molecule type" value="Genomic_DNA"/>
</dbReference>
<organism evidence="1 2">
    <name type="scientific">Hyalomma asiaticum</name>
    <name type="common">Tick</name>
    <dbReference type="NCBI Taxonomy" id="266040"/>
    <lineage>
        <taxon>Eukaryota</taxon>
        <taxon>Metazoa</taxon>
        <taxon>Ecdysozoa</taxon>
        <taxon>Arthropoda</taxon>
        <taxon>Chelicerata</taxon>
        <taxon>Arachnida</taxon>
        <taxon>Acari</taxon>
        <taxon>Parasitiformes</taxon>
        <taxon>Ixodida</taxon>
        <taxon>Ixodoidea</taxon>
        <taxon>Ixodidae</taxon>
        <taxon>Hyalomminae</taxon>
        <taxon>Hyalomma</taxon>
    </lineage>
</organism>
<sequence>MKVLARGPKLPKYGHKPRHRQPEKLGAATAIARCVAQEERSVFLGECVDCITRTACKSRAKGKLKAVIDYLLPEDPRTVMSNKERCFVVVPGDMSSQKGYDD</sequence>
<protein>
    <submittedName>
        <fullName evidence="1">Uncharacterized protein</fullName>
    </submittedName>
</protein>
<keyword evidence="2" id="KW-1185">Reference proteome</keyword>
<accession>A0ACB7SD71</accession>